<keyword evidence="1" id="KW-0808">Transferase</keyword>
<dbReference type="PROSITE" id="PS51186">
    <property type="entry name" value="GNAT"/>
    <property type="match status" value="2"/>
</dbReference>
<accession>A0ABP4G7M7</accession>
<keyword evidence="5" id="KW-1185">Reference proteome</keyword>
<gene>
    <name evidence="4" type="ORF">GCM10009665_02230</name>
</gene>
<dbReference type="InterPro" id="IPR016181">
    <property type="entry name" value="Acyl_CoA_acyltransferase"/>
</dbReference>
<proteinExistence type="predicted"/>
<feature type="domain" description="N-acetyltransferase" evidence="3">
    <location>
        <begin position="171"/>
        <end position="314"/>
    </location>
</feature>
<keyword evidence="2" id="KW-0012">Acyltransferase</keyword>
<feature type="domain" description="N-acetyltransferase" evidence="3">
    <location>
        <begin position="4"/>
        <end position="169"/>
    </location>
</feature>
<evidence type="ECO:0000259" key="3">
    <source>
        <dbReference type="PROSITE" id="PS51186"/>
    </source>
</evidence>
<organism evidence="4 5">
    <name type="scientific">Kitasatospora nipponensis</name>
    <dbReference type="NCBI Taxonomy" id="258049"/>
    <lineage>
        <taxon>Bacteria</taxon>
        <taxon>Bacillati</taxon>
        <taxon>Actinomycetota</taxon>
        <taxon>Actinomycetes</taxon>
        <taxon>Kitasatosporales</taxon>
        <taxon>Streptomycetaceae</taxon>
        <taxon>Kitasatospora</taxon>
    </lineage>
</organism>
<protein>
    <recommendedName>
        <fullName evidence="3">N-acetyltransferase domain-containing protein</fullName>
    </recommendedName>
</protein>
<dbReference type="PANTHER" id="PTHR43420">
    <property type="entry name" value="ACETYLTRANSFERASE"/>
    <property type="match status" value="1"/>
</dbReference>
<dbReference type="EMBL" id="BAAALF010000002">
    <property type="protein sequence ID" value="GAA1215981.1"/>
    <property type="molecule type" value="Genomic_DNA"/>
</dbReference>
<dbReference type="InterPro" id="IPR050680">
    <property type="entry name" value="YpeA/RimI_acetyltransf"/>
</dbReference>
<sequence length="314" mass="33452">MNDFLARAYRPEDAAAVADLFNAVAQAGGGHLELPAAAIENVVGAEVRDLASDTRVITDAEGRLLAAALVRLPPEGGFRVSLTGGVHPDRRGRGLGRELLAWQLDRAAARRAEAAPDGEWLAEVDAGVPDAAAIRLYERLGFAVERFFLEMAAPTSAPTSSPSLAPPVEGLRIVPYAPDRERELHAVHNAAFRGTWGHQERVLESWAARTVRSQTFLPEVARLALAGDEVVGYVLPYADAPEALYIGQVGTAPSWRRRGVAGALLCDVLEAAGRAGYTEAALETDADSTTGASGVYEKAGFVVKHRVAVYRKPV</sequence>
<dbReference type="Proteomes" id="UP001500037">
    <property type="component" value="Unassembled WGS sequence"/>
</dbReference>
<comment type="caution">
    <text evidence="4">The sequence shown here is derived from an EMBL/GenBank/DDBJ whole genome shotgun (WGS) entry which is preliminary data.</text>
</comment>
<dbReference type="InterPro" id="IPR000182">
    <property type="entry name" value="GNAT_dom"/>
</dbReference>
<evidence type="ECO:0000256" key="1">
    <source>
        <dbReference type="ARBA" id="ARBA00022679"/>
    </source>
</evidence>
<evidence type="ECO:0000313" key="5">
    <source>
        <dbReference type="Proteomes" id="UP001500037"/>
    </source>
</evidence>
<dbReference type="CDD" id="cd04301">
    <property type="entry name" value="NAT_SF"/>
    <property type="match status" value="2"/>
</dbReference>
<name>A0ABP4G7M7_9ACTN</name>
<dbReference type="RefSeq" id="WP_344437880.1">
    <property type="nucleotide sequence ID" value="NZ_BAAALF010000002.1"/>
</dbReference>
<dbReference type="Pfam" id="PF13508">
    <property type="entry name" value="Acetyltransf_7"/>
    <property type="match status" value="1"/>
</dbReference>
<dbReference type="Gene3D" id="3.40.630.30">
    <property type="match status" value="1"/>
</dbReference>
<dbReference type="Pfam" id="PF00583">
    <property type="entry name" value="Acetyltransf_1"/>
    <property type="match status" value="1"/>
</dbReference>
<reference evidence="5" key="1">
    <citation type="journal article" date="2019" name="Int. J. Syst. Evol. Microbiol.">
        <title>The Global Catalogue of Microorganisms (GCM) 10K type strain sequencing project: providing services to taxonomists for standard genome sequencing and annotation.</title>
        <authorList>
            <consortium name="The Broad Institute Genomics Platform"/>
            <consortium name="The Broad Institute Genome Sequencing Center for Infectious Disease"/>
            <person name="Wu L."/>
            <person name="Ma J."/>
        </authorList>
    </citation>
    <scope>NUCLEOTIDE SEQUENCE [LARGE SCALE GENOMIC DNA]</scope>
    <source>
        <strain evidence="5">JCM 13004</strain>
    </source>
</reference>
<dbReference type="SUPFAM" id="SSF55729">
    <property type="entry name" value="Acyl-CoA N-acyltransferases (Nat)"/>
    <property type="match status" value="2"/>
</dbReference>
<evidence type="ECO:0000313" key="4">
    <source>
        <dbReference type="EMBL" id="GAA1215981.1"/>
    </source>
</evidence>
<evidence type="ECO:0000256" key="2">
    <source>
        <dbReference type="ARBA" id="ARBA00023315"/>
    </source>
</evidence>